<keyword evidence="3" id="KW-0378">Hydrolase</keyword>
<evidence type="ECO:0000259" key="5">
    <source>
        <dbReference type="Pfam" id="PF00082"/>
    </source>
</evidence>
<name>X0U481_9ZZZZ</name>
<dbReference type="SUPFAM" id="SSF52743">
    <property type="entry name" value="Subtilisin-like"/>
    <property type="match status" value="1"/>
</dbReference>
<keyword evidence="4" id="KW-0720">Serine protease</keyword>
<comment type="similarity">
    <text evidence="1">Belongs to the peptidase S8 family.</text>
</comment>
<dbReference type="PANTHER" id="PTHR43806">
    <property type="entry name" value="PEPTIDASE S8"/>
    <property type="match status" value="1"/>
</dbReference>
<feature type="domain" description="Peptidase S8/S53" evidence="5">
    <location>
        <begin position="117"/>
        <end position="387"/>
    </location>
</feature>
<dbReference type="AlphaFoldDB" id="X0U481"/>
<dbReference type="InterPro" id="IPR000209">
    <property type="entry name" value="Peptidase_S8/S53_dom"/>
</dbReference>
<feature type="non-terminal residue" evidence="6">
    <location>
        <position position="1"/>
    </location>
</feature>
<dbReference type="PROSITE" id="PS00137">
    <property type="entry name" value="SUBTILASE_HIS"/>
    <property type="match status" value="1"/>
</dbReference>
<evidence type="ECO:0000256" key="3">
    <source>
        <dbReference type="ARBA" id="ARBA00022801"/>
    </source>
</evidence>
<dbReference type="PROSITE" id="PS00138">
    <property type="entry name" value="SUBTILASE_SER"/>
    <property type="match status" value="1"/>
</dbReference>
<dbReference type="PRINTS" id="PR00723">
    <property type="entry name" value="SUBTILISIN"/>
</dbReference>
<dbReference type="PROSITE" id="PS00136">
    <property type="entry name" value="SUBTILASE_ASP"/>
    <property type="match status" value="1"/>
</dbReference>
<reference evidence="6" key="1">
    <citation type="journal article" date="2014" name="Front. Microbiol.">
        <title>High frequency of phylogenetically diverse reductive dehalogenase-homologous genes in deep subseafloor sedimentary metagenomes.</title>
        <authorList>
            <person name="Kawai M."/>
            <person name="Futagami T."/>
            <person name="Toyoda A."/>
            <person name="Takaki Y."/>
            <person name="Nishi S."/>
            <person name="Hori S."/>
            <person name="Arai W."/>
            <person name="Tsubouchi T."/>
            <person name="Morono Y."/>
            <person name="Uchiyama I."/>
            <person name="Ito T."/>
            <person name="Fujiyama A."/>
            <person name="Inagaki F."/>
            <person name="Takami H."/>
        </authorList>
    </citation>
    <scope>NUCLEOTIDE SEQUENCE</scope>
    <source>
        <strain evidence="6">Expedition CK06-06</strain>
    </source>
</reference>
<protein>
    <recommendedName>
        <fullName evidence="5">Peptidase S8/S53 domain-containing protein</fullName>
    </recommendedName>
</protein>
<evidence type="ECO:0000313" key="6">
    <source>
        <dbReference type="EMBL" id="GAF83290.1"/>
    </source>
</evidence>
<dbReference type="Gene3D" id="3.40.50.200">
    <property type="entry name" value="Peptidase S8/S53 domain"/>
    <property type="match status" value="1"/>
</dbReference>
<feature type="non-terminal residue" evidence="6">
    <location>
        <position position="450"/>
    </location>
</feature>
<comment type="caution">
    <text evidence="6">The sequence shown here is derived from an EMBL/GenBank/DDBJ whole genome shotgun (WGS) entry which is preliminary data.</text>
</comment>
<dbReference type="PROSITE" id="PS51892">
    <property type="entry name" value="SUBTILASE"/>
    <property type="match status" value="1"/>
</dbReference>
<dbReference type="Pfam" id="PF00082">
    <property type="entry name" value="Peptidase_S8"/>
    <property type="match status" value="1"/>
</dbReference>
<evidence type="ECO:0000256" key="2">
    <source>
        <dbReference type="ARBA" id="ARBA00022670"/>
    </source>
</evidence>
<sequence>PLEFRIVKEQLYSYKNRALISFFNFEDRNIFQYLAQSLGVKVDKAYYSIPAISISYSDTMIEKLELDRFDIKYTYPIGTYGYYIPQNLDTELPNFIELKDIREVLEIDKIHDLGYYGKDVVVAILDSGINVSNAPGLETLYTVPTELKIIFNWDAGVVGEDISDSSGHGTHIASILSGNGKFIEDGITVQTDHYGIAPDASILNIKVLDKTNYGKDEWLYNGFDKSIEMGADIISASLTSITYEKMGDPLEELMRAAYEQDIFVVSSAGNYGPLGGSVGAPALWDYVISVGASDNITDLAVYSALGPASDLSVGIDIIAPGSRIGGSDARTGGRKYVSGTSVSAPIVSGILALLREAFPEVENYRQKFEVAILETADDLGYPVVAQGRGMIDPYNAFKFLQENADEDIFATNPNRISEENLYFYSCVEGDKKSFHFKLASSSNQNITTNV</sequence>
<dbReference type="InterPro" id="IPR036852">
    <property type="entry name" value="Peptidase_S8/S53_dom_sf"/>
</dbReference>
<proteinExistence type="inferred from homology"/>
<accession>X0U481</accession>
<evidence type="ECO:0000256" key="1">
    <source>
        <dbReference type="ARBA" id="ARBA00011073"/>
    </source>
</evidence>
<dbReference type="InterPro" id="IPR015500">
    <property type="entry name" value="Peptidase_S8_subtilisin-rel"/>
</dbReference>
<dbReference type="InterPro" id="IPR023827">
    <property type="entry name" value="Peptidase_S8_Asp-AS"/>
</dbReference>
<dbReference type="PANTHER" id="PTHR43806:SF11">
    <property type="entry name" value="CEREVISIN-RELATED"/>
    <property type="match status" value="1"/>
</dbReference>
<keyword evidence="2" id="KW-0645">Protease</keyword>
<evidence type="ECO:0000256" key="4">
    <source>
        <dbReference type="ARBA" id="ARBA00022825"/>
    </source>
</evidence>
<dbReference type="GO" id="GO:0006508">
    <property type="term" value="P:proteolysis"/>
    <property type="evidence" value="ECO:0007669"/>
    <property type="project" value="UniProtKB-KW"/>
</dbReference>
<dbReference type="InterPro" id="IPR022398">
    <property type="entry name" value="Peptidase_S8_His-AS"/>
</dbReference>
<organism evidence="6">
    <name type="scientific">marine sediment metagenome</name>
    <dbReference type="NCBI Taxonomy" id="412755"/>
    <lineage>
        <taxon>unclassified sequences</taxon>
        <taxon>metagenomes</taxon>
        <taxon>ecological metagenomes</taxon>
    </lineage>
</organism>
<dbReference type="EMBL" id="BARS01004778">
    <property type="protein sequence ID" value="GAF83290.1"/>
    <property type="molecule type" value="Genomic_DNA"/>
</dbReference>
<gene>
    <name evidence="6" type="ORF">S01H1_09341</name>
</gene>
<dbReference type="InterPro" id="IPR050131">
    <property type="entry name" value="Peptidase_S8_subtilisin-like"/>
</dbReference>
<dbReference type="GO" id="GO:0004252">
    <property type="term" value="F:serine-type endopeptidase activity"/>
    <property type="evidence" value="ECO:0007669"/>
    <property type="project" value="InterPro"/>
</dbReference>
<dbReference type="InterPro" id="IPR023828">
    <property type="entry name" value="Peptidase_S8_Ser-AS"/>
</dbReference>